<comment type="caution">
    <text evidence="1">The sequence shown here is derived from an EMBL/GenBank/DDBJ whole genome shotgun (WGS) entry which is preliminary data.</text>
</comment>
<dbReference type="Proteomes" id="UP000324222">
    <property type="component" value="Unassembled WGS sequence"/>
</dbReference>
<sequence>MHGTSCIYVDHLCDEQHSYNKSAVDKRMEVGAMTTNNTFSETRLTWLANLSSQTRKIQR</sequence>
<accession>A0A5B7D201</accession>
<gene>
    <name evidence="1" type="ORF">E2C01_008132</name>
</gene>
<dbReference type="EMBL" id="VSRR010000420">
    <property type="protein sequence ID" value="MPC15345.1"/>
    <property type="molecule type" value="Genomic_DNA"/>
</dbReference>
<reference evidence="1 2" key="1">
    <citation type="submission" date="2019-05" db="EMBL/GenBank/DDBJ databases">
        <title>Another draft genome of Portunus trituberculatus and its Hox gene families provides insights of decapod evolution.</title>
        <authorList>
            <person name="Jeong J.-H."/>
            <person name="Song I."/>
            <person name="Kim S."/>
            <person name="Choi T."/>
            <person name="Kim D."/>
            <person name="Ryu S."/>
            <person name="Kim W."/>
        </authorList>
    </citation>
    <scope>NUCLEOTIDE SEQUENCE [LARGE SCALE GENOMIC DNA]</scope>
    <source>
        <tissue evidence="1">Muscle</tissue>
    </source>
</reference>
<keyword evidence="2" id="KW-1185">Reference proteome</keyword>
<protein>
    <submittedName>
        <fullName evidence="1">Uncharacterized protein</fullName>
    </submittedName>
</protein>
<proteinExistence type="predicted"/>
<organism evidence="1 2">
    <name type="scientific">Portunus trituberculatus</name>
    <name type="common">Swimming crab</name>
    <name type="synonym">Neptunus trituberculatus</name>
    <dbReference type="NCBI Taxonomy" id="210409"/>
    <lineage>
        <taxon>Eukaryota</taxon>
        <taxon>Metazoa</taxon>
        <taxon>Ecdysozoa</taxon>
        <taxon>Arthropoda</taxon>
        <taxon>Crustacea</taxon>
        <taxon>Multicrustacea</taxon>
        <taxon>Malacostraca</taxon>
        <taxon>Eumalacostraca</taxon>
        <taxon>Eucarida</taxon>
        <taxon>Decapoda</taxon>
        <taxon>Pleocyemata</taxon>
        <taxon>Brachyura</taxon>
        <taxon>Eubrachyura</taxon>
        <taxon>Portunoidea</taxon>
        <taxon>Portunidae</taxon>
        <taxon>Portuninae</taxon>
        <taxon>Portunus</taxon>
    </lineage>
</organism>
<evidence type="ECO:0000313" key="2">
    <source>
        <dbReference type="Proteomes" id="UP000324222"/>
    </source>
</evidence>
<evidence type="ECO:0000313" key="1">
    <source>
        <dbReference type="EMBL" id="MPC15345.1"/>
    </source>
</evidence>
<dbReference type="AlphaFoldDB" id="A0A5B7D201"/>
<name>A0A5B7D201_PORTR</name>